<dbReference type="SUPFAM" id="SSF88723">
    <property type="entry name" value="PIN domain-like"/>
    <property type="match status" value="1"/>
</dbReference>
<dbReference type="InterPro" id="IPR022907">
    <property type="entry name" value="VapC_family"/>
</dbReference>
<keyword evidence="4 5" id="KW-0378">Hydrolase</keyword>
<reference evidence="7 8" key="1">
    <citation type="submission" date="2023-12" db="EMBL/GenBank/DDBJ databases">
        <title>Baltic Sea Cyanobacteria.</title>
        <authorList>
            <person name="Delbaje E."/>
            <person name="Fewer D.P."/>
            <person name="Shishido T.K."/>
        </authorList>
    </citation>
    <scope>NUCLEOTIDE SEQUENCE [LARGE SCALE GENOMIC DNA]</scope>
    <source>
        <strain evidence="7 8">UHCC 0139</strain>
    </source>
</reference>
<evidence type="ECO:0000256" key="5">
    <source>
        <dbReference type="HAMAP-Rule" id="MF_00265"/>
    </source>
</evidence>
<proteinExistence type="inferred from homology"/>
<dbReference type="RefSeq" id="WP_323304369.1">
    <property type="nucleotide sequence ID" value="NZ_JAYGHX010000001.1"/>
</dbReference>
<evidence type="ECO:0000313" key="7">
    <source>
        <dbReference type="EMBL" id="MEA5390281.1"/>
    </source>
</evidence>
<keyword evidence="8" id="KW-1185">Reference proteome</keyword>
<keyword evidence="3 5" id="KW-0479">Metal-binding</keyword>
<evidence type="ECO:0000256" key="1">
    <source>
        <dbReference type="ARBA" id="ARBA00022649"/>
    </source>
</evidence>
<feature type="binding site" evidence="5">
    <location>
        <position position="99"/>
    </location>
    <ligand>
        <name>Mg(2+)</name>
        <dbReference type="ChEBI" id="CHEBI:18420"/>
    </ligand>
</feature>
<evidence type="ECO:0000256" key="4">
    <source>
        <dbReference type="ARBA" id="ARBA00022801"/>
    </source>
</evidence>
<name>A0ABU5RR80_9CYAN</name>
<accession>A0ABU5RR80</accession>
<dbReference type="Proteomes" id="UP001304461">
    <property type="component" value="Unassembled WGS sequence"/>
</dbReference>
<organism evidence="7 8">
    <name type="scientific">Cyanobium gracile UHCC 0139</name>
    <dbReference type="NCBI Taxonomy" id="3110308"/>
    <lineage>
        <taxon>Bacteria</taxon>
        <taxon>Bacillati</taxon>
        <taxon>Cyanobacteriota</taxon>
        <taxon>Cyanophyceae</taxon>
        <taxon>Synechococcales</taxon>
        <taxon>Prochlorococcaceae</taxon>
        <taxon>Cyanobium</taxon>
    </lineage>
</organism>
<sequence>MVVDTSALVAILKAEAEAAALLHCLGESRNSTIVMPTLLEAQMVMFSQVGDAGLVDLELLLSRAEIRPLAFDANHLRWALHGWQYYGKGRHRAGLNFGDCFSYGLAMALDRPLLFKGDDFSQTDVKVAVF</sequence>
<evidence type="ECO:0000256" key="2">
    <source>
        <dbReference type="ARBA" id="ARBA00022722"/>
    </source>
</evidence>
<dbReference type="Pfam" id="PF01850">
    <property type="entry name" value="PIN"/>
    <property type="match status" value="1"/>
</dbReference>
<comment type="function">
    <text evidence="5">Toxic component of a toxin-antitoxin (TA) system. An RNase.</text>
</comment>
<comment type="caution">
    <text evidence="7">The sequence shown here is derived from an EMBL/GenBank/DDBJ whole genome shotgun (WGS) entry which is preliminary data.</text>
</comment>
<keyword evidence="5" id="KW-0800">Toxin</keyword>
<dbReference type="EC" id="3.1.-.-" evidence="5"/>
<gene>
    <name evidence="5" type="primary">vapC</name>
    <name evidence="7" type="ORF">VB738_03300</name>
</gene>
<keyword evidence="1 5" id="KW-1277">Toxin-antitoxin system</keyword>
<feature type="domain" description="PIN" evidence="6">
    <location>
        <begin position="1"/>
        <end position="125"/>
    </location>
</feature>
<dbReference type="HAMAP" id="MF_00265">
    <property type="entry name" value="VapC_Nob1"/>
    <property type="match status" value="1"/>
</dbReference>
<dbReference type="CDD" id="cd09871">
    <property type="entry name" value="PIN_MtVapC28-VapC30-like"/>
    <property type="match status" value="1"/>
</dbReference>
<dbReference type="InterPro" id="IPR002716">
    <property type="entry name" value="PIN_dom"/>
</dbReference>
<evidence type="ECO:0000313" key="8">
    <source>
        <dbReference type="Proteomes" id="UP001304461"/>
    </source>
</evidence>
<evidence type="ECO:0000256" key="3">
    <source>
        <dbReference type="ARBA" id="ARBA00022723"/>
    </source>
</evidence>
<dbReference type="InterPro" id="IPR029060">
    <property type="entry name" value="PIN-like_dom_sf"/>
</dbReference>
<evidence type="ECO:0000259" key="6">
    <source>
        <dbReference type="Pfam" id="PF01850"/>
    </source>
</evidence>
<feature type="binding site" evidence="5">
    <location>
        <position position="4"/>
    </location>
    <ligand>
        <name>Mg(2+)</name>
        <dbReference type="ChEBI" id="CHEBI:18420"/>
    </ligand>
</feature>
<dbReference type="EMBL" id="JAYGHX010000001">
    <property type="protein sequence ID" value="MEA5390281.1"/>
    <property type="molecule type" value="Genomic_DNA"/>
</dbReference>
<comment type="cofactor">
    <cofactor evidence="5">
        <name>Mg(2+)</name>
        <dbReference type="ChEBI" id="CHEBI:18420"/>
    </cofactor>
</comment>
<comment type="similarity">
    <text evidence="5">Belongs to the PINc/VapC protein family.</text>
</comment>
<dbReference type="Gene3D" id="3.40.50.1010">
    <property type="entry name" value="5'-nuclease"/>
    <property type="match status" value="1"/>
</dbReference>
<keyword evidence="2 5" id="KW-0540">Nuclease</keyword>
<protein>
    <recommendedName>
        <fullName evidence="5">Ribonuclease VapC</fullName>
        <shortName evidence="5">RNase VapC</shortName>
        <ecNumber evidence="5">3.1.-.-</ecNumber>
    </recommendedName>
    <alternativeName>
        <fullName evidence="5">Toxin VapC</fullName>
    </alternativeName>
</protein>
<keyword evidence="5" id="KW-0460">Magnesium</keyword>